<gene>
    <name evidence="2" type="ordered locus">RSal33209_0810</name>
</gene>
<dbReference type="Proteomes" id="UP000002007">
    <property type="component" value="Chromosome"/>
</dbReference>
<dbReference type="KEGG" id="rsa:RSal33209_0810"/>
<evidence type="ECO:0000256" key="1">
    <source>
        <dbReference type="SAM" id="MobiDB-lite"/>
    </source>
</evidence>
<dbReference type="RefSeq" id="WP_012244251.1">
    <property type="nucleotide sequence ID" value="NC_010168.1"/>
</dbReference>
<dbReference type="eggNOG" id="ENOG50325SJ">
    <property type="taxonomic scope" value="Bacteria"/>
</dbReference>
<evidence type="ECO:0000313" key="2">
    <source>
        <dbReference type="EMBL" id="ABY22554.1"/>
    </source>
</evidence>
<proteinExistence type="predicted"/>
<dbReference type="AlphaFoldDB" id="A9WQI4"/>
<dbReference type="STRING" id="288705.RSal33209_0810"/>
<organism evidence="2 3">
    <name type="scientific">Renibacterium salmoninarum (strain ATCC 33209 / DSM 20767 / JCM 11484 / NBRC 15589 / NCIMB 2235)</name>
    <dbReference type="NCBI Taxonomy" id="288705"/>
    <lineage>
        <taxon>Bacteria</taxon>
        <taxon>Bacillati</taxon>
        <taxon>Actinomycetota</taxon>
        <taxon>Actinomycetes</taxon>
        <taxon>Micrococcales</taxon>
        <taxon>Micrococcaceae</taxon>
        <taxon>Renibacterium</taxon>
    </lineage>
</organism>
<dbReference type="EMBL" id="CP000910">
    <property type="protein sequence ID" value="ABY22554.1"/>
    <property type="molecule type" value="Genomic_DNA"/>
</dbReference>
<evidence type="ECO:0000313" key="3">
    <source>
        <dbReference type="Proteomes" id="UP000002007"/>
    </source>
</evidence>
<reference evidence="3" key="1">
    <citation type="journal article" date="2008" name="J. Bacteriol.">
        <title>Genome sequence of the fish pathogen Renibacterium salmoninarum suggests reductive evolution away from an environmental Arthrobacter ancestor.</title>
        <authorList>
            <person name="Wiens G.D."/>
            <person name="Rockey D.D."/>
            <person name="Wu Z."/>
            <person name="Chang J."/>
            <person name="Levy R."/>
            <person name="Crane S."/>
            <person name="Chen D.S."/>
            <person name="Capri G.R."/>
            <person name="Burnett J.R."/>
            <person name="Sudheesh P.S."/>
            <person name="Schipma M.J."/>
            <person name="Burd H."/>
            <person name="Bhattacharyya A."/>
            <person name="Rhodes L.D."/>
            <person name="Kaul R."/>
            <person name="Strom M.S."/>
        </authorList>
    </citation>
    <scope>NUCLEOTIDE SEQUENCE [LARGE SCALE GENOMIC DNA]</scope>
    <source>
        <strain evidence="3">ATCC 33209 / DSM 20767 / JCM 11484 / NBRC 15589 / NCIMB 2235</strain>
    </source>
</reference>
<name>A9WQI4_RENSM</name>
<keyword evidence="3" id="KW-1185">Reference proteome</keyword>
<accession>A9WQI4</accession>
<dbReference type="HOGENOM" id="CLU_2614324_0_0_11"/>
<protein>
    <submittedName>
        <fullName evidence="2">Uncharacterized protein</fullName>
    </submittedName>
</protein>
<sequence length="80" mass="8411">MSEFPGPAVPAEQGSLLESEPASWPESVTATGDAGVDRVLGLLDTLPETATADHPQQFEQLHDGLLTELESGPEEAESHS</sequence>
<feature type="region of interest" description="Disordered" evidence="1">
    <location>
        <begin position="1"/>
        <end position="33"/>
    </location>
</feature>